<dbReference type="SUPFAM" id="SSF55856">
    <property type="entry name" value="Cytochrome b5-like heme/steroid binding domain"/>
    <property type="match status" value="1"/>
</dbReference>
<comment type="similarity">
    <text evidence="1">Belongs to the cytochrome b5 family. MAPR subfamily.</text>
</comment>
<dbReference type="GO" id="GO:0016020">
    <property type="term" value="C:membrane"/>
    <property type="evidence" value="ECO:0007669"/>
    <property type="project" value="TreeGrafter"/>
</dbReference>
<name>A0A1Q9ETT8_SYMMI</name>
<gene>
    <name evidence="3" type="primary">NENF</name>
    <name evidence="3" type="ORF">AK812_SmicGene5389</name>
</gene>
<evidence type="ECO:0000313" key="3">
    <source>
        <dbReference type="EMBL" id="OLQ10842.1"/>
    </source>
</evidence>
<reference evidence="3 4" key="1">
    <citation type="submission" date="2016-02" db="EMBL/GenBank/DDBJ databases">
        <title>Genome analysis of coral dinoflagellate symbionts highlights evolutionary adaptations to a symbiotic lifestyle.</title>
        <authorList>
            <person name="Aranda M."/>
            <person name="Li Y."/>
            <person name="Liew Y.J."/>
            <person name="Baumgarten S."/>
            <person name="Simakov O."/>
            <person name="Wilson M."/>
            <person name="Piel J."/>
            <person name="Ashoor H."/>
            <person name="Bougouffa S."/>
            <person name="Bajic V.B."/>
            <person name="Ryu T."/>
            <person name="Ravasi T."/>
            <person name="Bayer T."/>
            <person name="Micklem G."/>
            <person name="Kim H."/>
            <person name="Bhak J."/>
            <person name="Lajeunesse T.C."/>
            <person name="Voolstra C.R."/>
        </authorList>
    </citation>
    <scope>NUCLEOTIDE SEQUENCE [LARGE SCALE GENOMIC DNA]</scope>
    <source>
        <strain evidence="3 4">CCMP2467</strain>
    </source>
</reference>
<accession>A0A1Q9ETT8</accession>
<dbReference type="OrthoDB" id="438979at2759"/>
<dbReference type="AlphaFoldDB" id="A0A1Q9ETT8"/>
<evidence type="ECO:0000256" key="1">
    <source>
        <dbReference type="ARBA" id="ARBA00038357"/>
    </source>
</evidence>
<dbReference type="Proteomes" id="UP000186817">
    <property type="component" value="Unassembled WGS sequence"/>
</dbReference>
<protein>
    <submittedName>
        <fullName evidence="3">Neudesin</fullName>
    </submittedName>
</protein>
<comment type="caution">
    <text evidence="3">The sequence shown here is derived from an EMBL/GenBank/DDBJ whole genome shotgun (WGS) entry which is preliminary data.</text>
</comment>
<dbReference type="PANTHER" id="PTHR10281:SF76">
    <property type="entry name" value="CALCUTTA CUP-RELATED"/>
    <property type="match status" value="1"/>
</dbReference>
<dbReference type="PANTHER" id="PTHR10281">
    <property type="entry name" value="MEMBRANE-ASSOCIATED PROGESTERONE RECEPTOR COMPONENT-RELATED"/>
    <property type="match status" value="1"/>
</dbReference>
<dbReference type="GO" id="GO:0012505">
    <property type="term" value="C:endomembrane system"/>
    <property type="evidence" value="ECO:0007669"/>
    <property type="project" value="TreeGrafter"/>
</dbReference>
<evidence type="ECO:0000259" key="2">
    <source>
        <dbReference type="Pfam" id="PF00173"/>
    </source>
</evidence>
<sequence length="154" mass="17024">MILAPLRGPPDRALRVTWGGVRTAPPRARGVARGAWEEAMPAALGLFAAAAFAVGRRGPSEEEKFEEKRLARLEERRKRAFIEPKKAPWTADELRRYDGSRDEDGPILLACAGLVFNVWKGAHFYAPGCAYHTLAGRDATRLLAKNSLEVFEPP</sequence>
<evidence type="ECO:0000313" key="4">
    <source>
        <dbReference type="Proteomes" id="UP000186817"/>
    </source>
</evidence>
<dbReference type="Gene3D" id="3.10.120.10">
    <property type="entry name" value="Cytochrome b5-like heme/steroid binding domain"/>
    <property type="match status" value="1"/>
</dbReference>
<dbReference type="EMBL" id="LSRX01000070">
    <property type="protein sequence ID" value="OLQ10842.1"/>
    <property type="molecule type" value="Genomic_DNA"/>
</dbReference>
<dbReference type="InterPro" id="IPR036400">
    <property type="entry name" value="Cyt_B5-like_heme/steroid_sf"/>
</dbReference>
<dbReference type="InterPro" id="IPR050577">
    <property type="entry name" value="MAPR/NEUFC/NENF-like"/>
</dbReference>
<organism evidence="3 4">
    <name type="scientific">Symbiodinium microadriaticum</name>
    <name type="common">Dinoflagellate</name>
    <name type="synonym">Zooxanthella microadriatica</name>
    <dbReference type="NCBI Taxonomy" id="2951"/>
    <lineage>
        <taxon>Eukaryota</taxon>
        <taxon>Sar</taxon>
        <taxon>Alveolata</taxon>
        <taxon>Dinophyceae</taxon>
        <taxon>Suessiales</taxon>
        <taxon>Symbiodiniaceae</taxon>
        <taxon>Symbiodinium</taxon>
    </lineage>
</organism>
<dbReference type="InterPro" id="IPR001199">
    <property type="entry name" value="Cyt_B5-like_heme/steroid-bd"/>
</dbReference>
<feature type="domain" description="Cytochrome b5 heme-binding" evidence="2">
    <location>
        <begin position="90"/>
        <end position="146"/>
    </location>
</feature>
<dbReference type="Pfam" id="PF00173">
    <property type="entry name" value="Cyt-b5"/>
    <property type="match status" value="1"/>
</dbReference>
<keyword evidence="4" id="KW-1185">Reference proteome</keyword>
<proteinExistence type="inferred from homology"/>